<proteinExistence type="inferred from homology"/>
<dbReference type="GO" id="GO:0003700">
    <property type="term" value="F:DNA-binding transcription factor activity"/>
    <property type="evidence" value="ECO:0007669"/>
    <property type="project" value="InterPro"/>
</dbReference>
<dbReference type="InterPro" id="IPR022689">
    <property type="entry name" value="Iron_dep_repressor"/>
</dbReference>
<dbReference type="Gene3D" id="1.10.10.10">
    <property type="entry name" value="Winged helix-like DNA-binding domain superfamily/Winged helix DNA-binding domain"/>
    <property type="match status" value="1"/>
</dbReference>
<reference evidence="14 15" key="1">
    <citation type="submission" date="2018-05" db="EMBL/GenBank/DDBJ databases">
        <title>Lujinxingia marina gen. nov. sp. nov., a new facultative anaerobic member of the class Deltaproteobacteria, and proposal of Lujinxingaceae fam. nov.</title>
        <authorList>
            <person name="Li C.-M."/>
        </authorList>
    </citation>
    <scope>NUCLEOTIDE SEQUENCE [LARGE SCALE GENOMIC DNA]</scope>
    <source>
        <strain evidence="14 15">B210</strain>
    </source>
</reference>
<evidence type="ECO:0000259" key="13">
    <source>
        <dbReference type="PROSITE" id="PS50944"/>
    </source>
</evidence>
<dbReference type="GO" id="GO:0005737">
    <property type="term" value="C:cytoplasm"/>
    <property type="evidence" value="ECO:0007669"/>
    <property type="project" value="UniProtKB-SubCell"/>
</dbReference>
<evidence type="ECO:0000256" key="12">
    <source>
        <dbReference type="ARBA" id="ARBA00032593"/>
    </source>
</evidence>
<dbReference type="InterPro" id="IPR007167">
    <property type="entry name" value="Fe-transptr_FeoA-like"/>
</dbReference>
<dbReference type="PROSITE" id="PS50944">
    <property type="entry name" value="HTH_DTXR"/>
    <property type="match status" value="1"/>
</dbReference>
<evidence type="ECO:0000256" key="5">
    <source>
        <dbReference type="ARBA" id="ARBA00022491"/>
    </source>
</evidence>
<evidence type="ECO:0000256" key="7">
    <source>
        <dbReference type="ARBA" id="ARBA00023015"/>
    </source>
</evidence>
<dbReference type="EMBL" id="QHKO01000002">
    <property type="protein sequence ID" value="RAL23570.1"/>
    <property type="molecule type" value="Genomic_DNA"/>
</dbReference>
<keyword evidence="15" id="KW-1185">Reference proteome</keyword>
<sequence length="219" mass="24427">MPTISVENYLKAVFHLQGEARERVKTKALADHLDISLPSVTGMLKSLADEGLVDYVPYRGALLTEQGRKMALRVIRNHRLIEVFLVHTLDYSWDEVHAEAERLEHAVSDTLVERIDCALGYPRFDPHGDPIPTADGEILRRESMALSAVVAGQTVRVERVLDQTPEVLRYLDRIGLRPGGVVRVREVLSFDGQMFLTVNGSDVSVSESLAARMLVTPVE</sequence>
<comment type="subcellular location">
    <subcellularLocation>
        <location evidence="1">Cytoplasm</location>
    </subcellularLocation>
</comment>
<evidence type="ECO:0000313" key="15">
    <source>
        <dbReference type="Proteomes" id="UP000249169"/>
    </source>
</evidence>
<dbReference type="SMART" id="SM00899">
    <property type="entry name" value="FeoA"/>
    <property type="match status" value="1"/>
</dbReference>
<evidence type="ECO:0000313" key="14">
    <source>
        <dbReference type="EMBL" id="RAL23570.1"/>
    </source>
</evidence>
<dbReference type="Proteomes" id="UP000249169">
    <property type="component" value="Unassembled WGS sequence"/>
</dbReference>
<evidence type="ECO:0000256" key="1">
    <source>
        <dbReference type="ARBA" id="ARBA00004496"/>
    </source>
</evidence>
<dbReference type="InterPro" id="IPR008988">
    <property type="entry name" value="Transcriptional_repressor_C"/>
</dbReference>
<dbReference type="InterPro" id="IPR022687">
    <property type="entry name" value="HTH_DTXR"/>
</dbReference>
<evidence type="ECO:0000256" key="9">
    <source>
        <dbReference type="ARBA" id="ARBA00023159"/>
    </source>
</evidence>
<evidence type="ECO:0000256" key="8">
    <source>
        <dbReference type="ARBA" id="ARBA00023125"/>
    </source>
</evidence>
<dbReference type="AlphaFoldDB" id="A0A328C7N9"/>
<feature type="domain" description="HTH dtxR-type" evidence="13">
    <location>
        <begin position="1"/>
        <end position="64"/>
    </location>
</feature>
<dbReference type="RefSeq" id="WP_111728828.1">
    <property type="nucleotide sequence ID" value="NZ_QHKO01000002.1"/>
</dbReference>
<dbReference type="InterPro" id="IPR036388">
    <property type="entry name" value="WH-like_DNA-bd_sf"/>
</dbReference>
<dbReference type="OrthoDB" id="9791355at2"/>
<dbReference type="PANTHER" id="PTHR33238">
    <property type="entry name" value="IRON (METAL) DEPENDENT REPRESSOR, DTXR FAMILY"/>
    <property type="match status" value="1"/>
</dbReference>
<dbReference type="PANTHER" id="PTHR33238:SF11">
    <property type="entry name" value="TRANSCRIPTIONAL REGULATOR MNTR"/>
    <property type="match status" value="1"/>
</dbReference>
<dbReference type="GO" id="GO:0003677">
    <property type="term" value="F:DNA binding"/>
    <property type="evidence" value="ECO:0007669"/>
    <property type="project" value="UniProtKB-KW"/>
</dbReference>
<comment type="similarity">
    <text evidence="2">Belongs to the DtxR/MntR family.</text>
</comment>
<dbReference type="SUPFAM" id="SSF47979">
    <property type="entry name" value="Iron-dependent repressor protein, dimerization domain"/>
    <property type="match status" value="1"/>
</dbReference>
<dbReference type="Pfam" id="PF01325">
    <property type="entry name" value="Fe_dep_repress"/>
    <property type="match status" value="1"/>
</dbReference>
<dbReference type="Gene3D" id="1.10.60.10">
    <property type="entry name" value="Iron dependent repressor, metal binding and dimerisation domain"/>
    <property type="match status" value="1"/>
</dbReference>
<dbReference type="GO" id="GO:0046983">
    <property type="term" value="F:protein dimerization activity"/>
    <property type="evidence" value="ECO:0007669"/>
    <property type="project" value="InterPro"/>
</dbReference>
<organism evidence="14 15">
    <name type="scientific">Lujinxingia litoralis</name>
    <dbReference type="NCBI Taxonomy" id="2211119"/>
    <lineage>
        <taxon>Bacteria</taxon>
        <taxon>Deltaproteobacteria</taxon>
        <taxon>Bradymonadales</taxon>
        <taxon>Lujinxingiaceae</taxon>
        <taxon>Lujinxingia</taxon>
    </lineage>
</organism>
<name>A0A328C7N9_9DELT</name>
<dbReference type="InterPro" id="IPR038157">
    <property type="entry name" value="FeoA_core_dom"/>
</dbReference>
<protein>
    <recommendedName>
        <fullName evidence="12">Manganese transport regulator</fullName>
    </recommendedName>
</protein>
<dbReference type="Pfam" id="PF02742">
    <property type="entry name" value="Fe_dep_repr_C"/>
    <property type="match status" value="1"/>
</dbReference>
<dbReference type="Pfam" id="PF04023">
    <property type="entry name" value="FeoA"/>
    <property type="match status" value="1"/>
</dbReference>
<evidence type="ECO:0000256" key="11">
    <source>
        <dbReference type="ARBA" id="ARBA00023211"/>
    </source>
</evidence>
<evidence type="ECO:0000256" key="3">
    <source>
        <dbReference type="ARBA" id="ARBA00011738"/>
    </source>
</evidence>
<keyword evidence="4" id="KW-0963">Cytoplasm</keyword>
<dbReference type="InterPro" id="IPR036390">
    <property type="entry name" value="WH_DNA-bd_sf"/>
</dbReference>
<dbReference type="SUPFAM" id="SSF50037">
    <property type="entry name" value="C-terminal domain of transcriptional repressors"/>
    <property type="match status" value="1"/>
</dbReference>
<dbReference type="InterPro" id="IPR036421">
    <property type="entry name" value="Fe_dep_repressor_sf"/>
</dbReference>
<keyword evidence="9" id="KW-0010">Activator</keyword>
<evidence type="ECO:0000256" key="10">
    <source>
        <dbReference type="ARBA" id="ARBA00023163"/>
    </source>
</evidence>
<evidence type="ECO:0000256" key="2">
    <source>
        <dbReference type="ARBA" id="ARBA00007871"/>
    </source>
</evidence>
<keyword evidence="10" id="KW-0804">Transcription</keyword>
<comment type="subunit">
    <text evidence="3">Homodimer.</text>
</comment>
<keyword evidence="7" id="KW-0805">Transcription regulation</keyword>
<keyword evidence="8" id="KW-0238">DNA-binding</keyword>
<dbReference type="Gene3D" id="2.30.30.90">
    <property type="match status" value="1"/>
</dbReference>
<dbReference type="SUPFAM" id="SSF46785">
    <property type="entry name" value="Winged helix' DNA-binding domain"/>
    <property type="match status" value="1"/>
</dbReference>
<dbReference type="InterPro" id="IPR050536">
    <property type="entry name" value="DtxR_MntR_Metal-Reg"/>
</dbReference>
<dbReference type="GO" id="GO:0046914">
    <property type="term" value="F:transition metal ion binding"/>
    <property type="evidence" value="ECO:0007669"/>
    <property type="project" value="InterPro"/>
</dbReference>
<dbReference type="FunFam" id="1.10.60.10:FF:000004">
    <property type="entry name" value="DtxR family transcriptional regulator"/>
    <property type="match status" value="1"/>
</dbReference>
<dbReference type="InterPro" id="IPR001367">
    <property type="entry name" value="Fe_dep_repressor"/>
</dbReference>
<gene>
    <name evidence="14" type="ORF">DL240_05270</name>
</gene>
<keyword evidence="6" id="KW-0408">Iron</keyword>
<dbReference type="SMART" id="SM00529">
    <property type="entry name" value="HTH_DTXR"/>
    <property type="match status" value="1"/>
</dbReference>
<accession>A0A328C7N9</accession>
<evidence type="ECO:0000256" key="4">
    <source>
        <dbReference type="ARBA" id="ARBA00022490"/>
    </source>
</evidence>
<evidence type="ECO:0000256" key="6">
    <source>
        <dbReference type="ARBA" id="ARBA00023004"/>
    </source>
</evidence>
<keyword evidence="11" id="KW-0464">Manganese</keyword>
<comment type="caution">
    <text evidence="14">The sequence shown here is derived from an EMBL/GenBank/DDBJ whole genome shotgun (WGS) entry which is preliminary data.</text>
</comment>
<keyword evidence="5" id="KW-0678">Repressor</keyword>